<evidence type="ECO:0000313" key="3">
    <source>
        <dbReference type="Proteomes" id="UP000078358"/>
    </source>
</evidence>
<name>A0A179CX27_BIBTR</name>
<evidence type="ECO:0000313" key="2">
    <source>
        <dbReference type="EMBL" id="OAQ14459.1"/>
    </source>
</evidence>
<dbReference type="PANTHER" id="PTHR30438:SF2">
    <property type="entry name" value="MEMBRANE PROTEIN"/>
    <property type="match status" value="1"/>
</dbReference>
<gene>
    <name evidence="2" type="ORF">F480_08875</name>
</gene>
<reference evidence="2 3" key="1">
    <citation type="submission" date="2014-01" db="EMBL/GenBank/DDBJ databases">
        <authorList>
            <person name="Zuccon D."/>
        </authorList>
    </citation>
    <scope>NUCLEOTIDE SEQUENCE [LARGE SCALE GENOMIC DNA]</scope>
    <source>
        <strain evidence="2 3">Y31</strain>
    </source>
</reference>
<keyword evidence="1" id="KW-0175">Coiled coil</keyword>
<evidence type="ECO:0000256" key="1">
    <source>
        <dbReference type="SAM" id="Coils"/>
    </source>
</evidence>
<sequence>MKKLLIAALVVAFIGGVYLWSQTHGQNRNLTGIAAVNGRLELERLDIASLYAGRVEEIYVKEGQNVEKDQPLARLSSSQTQSQVDSARAQIEAAKAQKQRALEGVVRANSEILEKQQQLKVAKLEMDNAKKLRAEKLISASELERRQANYRATQASLERSKAAKAEAEAVVAQSTANISQAEALSHQATSQNEDMLIKAPIAGRVEYKIAEVGNVLGVGGRVVSLLDTTDVYINLFLPSYQSNLLKLGDEARIKIDGSDYVFPATISYVAGEAQFTPKSVETAEERAKLMFKVKLQVPAEVAKQYSELLKGGMTAMGYVKYDTDAVWSENLNINLPQGEE</sequence>
<comment type="caution">
    <text evidence="2">The sequence shown here is derived from an EMBL/GenBank/DDBJ whole genome shotgun (WGS) entry which is preliminary data.</text>
</comment>
<dbReference type="Gene3D" id="2.40.50.100">
    <property type="match status" value="1"/>
</dbReference>
<feature type="coiled-coil region" evidence="1">
    <location>
        <begin position="77"/>
        <end position="184"/>
    </location>
</feature>
<proteinExistence type="predicted"/>
<protein>
    <submittedName>
        <fullName evidence="2">Hemolysin D</fullName>
    </submittedName>
</protein>
<organism evidence="2 3">
    <name type="scientific">Bibersteinia trehalosi Y31</name>
    <dbReference type="NCBI Taxonomy" id="1261658"/>
    <lineage>
        <taxon>Bacteria</taxon>
        <taxon>Pseudomonadati</taxon>
        <taxon>Pseudomonadota</taxon>
        <taxon>Gammaproteobacteria</taxon>
        <taxon>Pasteurellales</taxon>
        <taxon>Pasteurellaceae</taxon>
        <taxon>Bibersteinia</taxon>
    </lineage>
</organism>
<dbReference type="RefSeq" id="WP_064318803.1">
    <property type="nucleotide sequence ID" value="NZ_JACI01000002.1"/>
</dbReference>
<dbReference type="PATRIC" id="fig|1261658.3.peg.1771"/>
<dbReference type="PANTHER" id="PTHR30438">
    <property type="entry name" value="36 KDA ANTIGEN-RELATED"/>
    <property type="match status" value="1"/>
</dbReference>
<dbReference type="EMBL" id="JACI01000002">
    <property type="protein sequence ID" value="OAQ14459.1"/>
    <property type="molecule type" value="Genomic_DNA"/>
</dbReference>
<dbReference type="Gene3D" id="2.40.30.170">
    <property type="match status" value="1"/>
</dbReference>
<dbReference type="Proteomes" id="UP000078358">
    <property type="component" value="Unassembled WGS sequence"/>
</dbReference>
<dbReference type="GO" id="GO:0005886">
    <property type="term" value="C:plasma membrane"/>
    <property type="evidence" value="ECO:0007669"/>
    <property type="project" value="TreeGrafter"/>
</dbReference>
<dbReference type="PRINTS" id="PR01490">
    <property type="entry name" value="RTXTOXIND"/>
</dbReference>
<accession>A0A179CX27</accession>
<dbReference type="AlphaFoldDB" id="A0A179CX27"/>
<dbReference type="SUPFAM" id="SSF111369">
    <property type="entry name" value="HlyD-like secretion proteins"/>
    <property type="match status" value="2"/>
</dbReference>